<proteinExistence type="predicted"/>
<dbReference type="InterPro" id="IPR029016">
    <property type="entry name" value="GAF-like_dom_sf"/>
</dbReference>
<dbReference type="InterPro" id="IPR003018">
    <property type="entry name" value="GAF"/>
</dbReference>
<dbReference type="SMART" id="SM00065">
    <property type="entry name" value="GAF"/>
    <property type="match status" value="1"/>
</dbReference>
<dbReference type="PROSITE" id="PS50046">
    <property type="entry name" value="PHYTOCHROME_2"/>
    <property type="match status" value="1"/>
</dbReference>
<dbReference type="EMBL" id="JHEG02000059">
    <property type="protein sequence ID" value="KIE08188.1"/>
    <property type="molecule type" value="Genomic_DNA"/>
</dbReference>
<dbReference type="InterPro" id="IPR016132">
    <property type="entry name" value="Phyto_chromo_attachment"/>
</dbReference>
<feature type="domain" description="Phytochrome chromophore attachment site" evidence="1">
    <location>
        <begin position="33"/>
        <end position="169"/>
    </location>
</feature>
<dbReference type="EMBL" id="JHEG04000001">
    <property type="protein sequence ID" value="KAF3891141.1"/>
    <property type="molecule type" value="Genomic_DNA"/>
</dbReference>
<dbReference type="SUPFAM" id="SSF55781">
    <property type="entry name" value="GAF domain-like"/>
    <property type="match status" value="1"/>
</dbReference>
<evidence type="ECO:0000313" key="4">
    <source>
        <dbReference type="Proteomes" id="UP000029738"/>
    </source>
</evidence>
<evidence type="ECO:0000259" key="1">
    <source>
        <dbReference type="PROSITE" id="PS50046"/>
    </source>
</evidence>
<dbReference type="Proteomes" id="UP000029738">
    <property type="component" value="Unassembled WGS sequence"/>
</dbReference>
<evidence type="ECO:0000313" key="3">
    <source>
        <dbReference type="EMBL" id="KIE08188.1"/>
    </source>
</evidence>
<reference evidence="3" key="1">
    <citation type="journal article" date="2015" name="Genome Announc.">
        <title>Draft Genome Sequence of Tolypothrix boutellei Strain VB521301.</title>
        <authorList>
            <person name="Chandrababunaidu M.M."/>
            <person name="Singh D."/>
            <person name="Sen D."/>
            <person name="Bhan S."/>
            <person name="Das S."/>
            <person name="Gupta A."/>
            <person name="Adhikary S.P."/>
            <person name="Tripathy S."/>
        </authorList>
    </citation>
    <scope>NUCLEOTIDE SEQUENCE</scope>
    <source>
        <strain evidence="3">VB521301</strain>
    </source>
</reference>
<sequence length="179" mass="20413">MQIHSQSEVGPSANTHIEQGLQRVLDRLVRTMHRDEFIRHTTNQLRETLASDRVVLYYFYWQWHGQVTFESLSHNKFSILGSTGADDCFSDKYAGLYLAGRVRAIADIELEPILTCHRDFLRSIQVRANLVVPIVIPRGLWGLLAAHHCQQPRSWSPSDIELMQTAAQTLATDSNILES</sequence>
<dbReference type="STRING" id="1479485.DA73_0244325"/>
<dbReference type="AlphaFoldDB" id="A0A0C1QWQ7"/>
<dbReference type="RefSeq" id="WP_038078084.1">
    <property type="nucleotide sequence ID" value="NZ_JHEG04000001.1"/>
</dbReference>
<name>A0A0C1QWQ7_9CYAN</name>
<accession>A0A0C1QWQ7</accession>
<evidence type="ECO:0000313" key="2">
    <source>
        <dbReference type="EMBL" id="KAF3891141.1"/>
    </source>
</evidence>
<dbReference type="Pfam" id="PF01590">
    <property type="entry name" value="GAF"/>
    <property type="match status" value="1"/>
</dbReference>
<protein>
    <submittedName>
        <fullName evidence="2">GAF domain-containing protein</fullName>
    </submittedName>
</protein>
<dbReference type="OrthoDB" id="516850at2"/>
<comment type="caution">
    <text evidence="3">The sequence shown here is derived from an EMBL/GenBank/DDBJ whole genome shotgun (WGS) entry which is preliminary data.</text>
</comment>
<dbReference type="Gene3D" id="3.30.450.40">
    <property type="match status" value="1"/>
</dbReference>
<gene>
    <name evidence="3" type="ORF">DA73_0244325</name>
    <name evidence="2" type="ORF">DA73_0400025625</name>
</gene>
<organism evidence="3">
    <name type="scientific">Tolypothrix bouteillei VB521301</name>
    <dbReference type="NCBI Taxonomy" id="1479485"/>
    <lineage>
        <taxon>Bacteria</taxon>
        <taxon>Bacillati</taxon>
        <taxon>Cyanobacteriota</taxon>
        <taxon>Cyanophyceae</taxon>
        <taxon>Nostocales</taxon>
        <taxon>Tolypothrichaceae</taxon>
        <taxon>Tolypothrix</taxon>
    </lineage>
</organism>
<keyword evidence="4" id="KW-1185">Reference proteome</keyword>
<reference evidence="2" key="2">
    <citation type="submission" date="2019-11" db="EMBL/GenBank/DDBJ databases">
        <title>Improved Assembly of Tolypothrix boutellei genome.</title>
        <authorList>
            <person name="Sarangi A.N."/>
            <person name="Mukherjee M."/>
            <person name="Ghosh S."/>
            <person name="Singh D."/>
            <person name="Das A."/>
            <person name="Kant S."/>
            <person name="Prusty A."/>
            <person name="Tripathy S."/>
        </authorList>
    </citation>
    <scope>NUCLEOTIDE SEQUENCE</scope>
    <source>
        <strain evidence="2">VB521301</strain>
    </source>
</reference>